<accession>A0A1C0ADD7</accession>
<dbReference type="EMBL" id="LWDV01000003">
    <property type="protein sequence ID" value="OCL28650.1"/>
    <property type="molecule type" value="Genomic_DNA"/>
</dbReference>
<protein>
    <recommendedName>
        <fullName evidence="3">Phage transcriptional regulator, RinA family</fullName>
    </recommendedName>
</protein>
<proteinExistence type="predicted"/>
<keyword evidence="2" id="KW-1185">Reference proteome</keyword>
<comment type="caution">
    <text evidence="1">The sequence shown here is derived from an EMBL/GenBank/DDBJ whole genome shotgun (WGS) entry which is preliminary data.</text>
</comment>
<dbReference type="RefSeq" id="WP_068714392.1">
    <property type="nucleotide sequence ID" value="NZ_LWDV01000003.1"/>
</dbReference>
<sequence length="163" mass="19567">MMAAEKIERKEVTREERRQFENYLKMYFTQYTNNEGQRFSKLEGMINCQKAKIDEMPAISGTDYSSKGIGSGGKGLDIVDKFQIDRSRAKRRYRKLKYIKMILDSYLVMLDQKDYKILKMFYNEEKKYTVRDIALVVSYSEDYVKERKRIKLDWLIEKTELMV</sequence>
<reference evidence="2" key="1">
    <citation type="submission" date="2016-07" db="EMBL/GenBank/DDBJ databases">
        <authorList>
            <person name="Florea S."/>
            <person name="Webb J.S."/>
            <person name="Jaromczyk J."/>
            <person name="Schardl C.L."/>
        </authorList>
    </citation>
    <scope>NUCLEOTIDE SEQUENCE [LARGE SCALE GENOMIC DNA]</scope>
    <source>
        <strain evidence="2">Z6</strain>
    </source>
</reference>
<name>A0A1C0ADD7_9FIRM</name>
<dbReference type="Proteomes" id="UP000093514">
    <property type="component" value="Unassembled WGS sequence"/>
</dbReference>
<evidence type="ECO:0000313" key="1">
    <source>
        <dbReference type="EMBL" id="OCL28650.1"/>
    </source>
</evidence>
<evidence type="ECO:0000313" key="2">
    <source>
        <dbReference type="Proteomes" id="UP000093514"/>
    </source>
</evidence>
<dbReference type="AlphaFoldDB" id="A0A1C0ADD7"/>
<organism evidence="1 2">
    <name type="scientific">Orenia metallireducens</name>
    <dbReference type="NCBI Taxonomy" id="1413210"/>
    <lineage>
        <taxon>Bacteria</taxon>
        <taxon>Bacillati</taxon>
        <taxon>Bacillota</taxon>
        <taxon>Clostridia</taxon>
        <taxon>Halanaerobiales</taxon>
        <taxon>Halobacteroidaceae</taxon>
        <taxon>Orenia</taxon>
    </lineage>
</organism>
<reference evidence="1 2" key="2">
    <citation type="submission" date="2016-08" db="EMBL/GenBank/DDBJ databases">
        <title>Orenia metallireducens sp. nov. strain Z6, a Novel Metal-reducing Firmicute from the Deep Subsurface.</title>
        <authorList>
            <person name="Maxim B.I."/>
            <person name="Kenneth K."/>
            <person name="Flynn T.M."/>
            <person name="Oloughlin E.J."/>
            <person name="Locke R.A."/>
            <person name="Weber J.R."/>
            <person name="Egan S.M."/>
            <person name="Mackie R.I."/>
            <person name="Cann I.K."/>
        </authorList>
    </citation>
    <scope>NUCLEOTIDE SEQUENCE [LARGE SCALE GENOMIC DNA]</scope>
    <source>
        <strain evidence="1 2">Z6</strain>
    </source>
</reference>
<gene>
    <name evidence="1" type="ORF">U472_00400</name>
</gene>
<evidence type="ECO:0008006" key="3">
    <source>
        <dbReference type="Google" id="ProtNLM"/>
    </source>
</evidence>